<feature type="binding site" evidence="13">
    <location>
        <position position="416"/>
    </location>
    <ligand>
        <name>Zn(2+)</name>
        <dbReference type="ChEBI" id="CHEBI:29105"/>
        <note>catalytic</note>
    </ligand>
</feature>
<evidence type="ECO:0000259" key="14">
    <source>
        <dbReference type="PROSITE" id="PS50862"/>
    </source>
</evidence>
<dbReference type="GO" id="GO:0046872">
    <property type="term" value="F:metal ion binding"/>
    <property type="evidence" value="ECO:0007669"/>
    <property type="project" value="UniProtKB-KW"/>
</dbReference>
<dbReference type="InterPro" id="IPR004095">
    <property type="entry name" value="TGS"/>
</dbReference>
<dbReference type="EMBL" id="JACIEB010000001">
    <property type="protein sequence ID" value="MBB3981085.1"/>
    <property type="molecule type" value="Genomic_DNA"/>
</dbReference>
<evidence type="ECO:0000256" key="1">
    <source>
        <dbReference type="ARBA" id="ARBA00008226"/>
    </source>
</evidence>
<evidence type="ECO:0000256" key="7">
    <source>
        <dbReference type="ARBA" id="ARBA00022833"/>
    </source>
</evidence>
<dbReference type="InterPro" id="IPR033728">
    <property type="entry name" value="ThrRS_core"/>
</dbReference>
<evidence type="ECO:0000256" key="13">
    <source>
        <dbReference type="HAMAP-Rule" id="MF_00184"/>
    </source>
</evidence>
<dbReference type="Gene3D" id="3.40.50.800">
    <property type="entry name" value="Anticodon-binding domain"/>
    <property type="match status" value="1"/>
</dbReference>
<dbReference type="SUPFAM" id="SSF55681">
    <property type="entry name" value="Class II aaRS and biotin synthetases"/>
    <property type="match status" value="1"/>
</dbReference>
<evidence type="ECO:0000256" key="10">
    <source>
        <dbReference type="ARBA" id="ARBA00022917"/>
    </source>
</evidence>
<comment type="caution">
    <text evidence="13">Lacks conserved residue(s) required for the propagation of feature annotation.</text>
</comment>
<dbReference type="FunFam" id="3.40.50.800:FF:000001">
    <property type="entry name" value="Threonine--tRNA ligase"/>
    <property type="match status" value="1"/>
</dbReference>
<dbReference type="GO" id="GO:0006435">
    <property type="term" value="P:threonyl-tRNA aminoacylation"/>
    <property type="evidence" value="ECO:0007669"/>
    <property type="project" value="UniProtKB-UniRule"/>
</dbReference>
<evidence type="ECO:0000256" key="5">
    <source>
        <dbReference type="ARBA" id="ARBA00022723"/>
    </source>
</evidence>
<comment type="cofactor">
    <cofactor evidence="13">
        <name>Zn(2+)</name>
        <dbReference type="ChEBI" id="CHEBI:29105"/>
    </cofactor>
    <text evidence="13">Binds 1 zinc ion per subunit.</text>
</comment>
<gene>
    <name evidence="13" type="primary">thrS</name>
    <name evidence="16" type="ORF">GGR44_000716</name>
</gene>
<dbReference type="EC" id="6.1.1.3" evidence="13"/>
<feature type="binding site" evidence="13">
    <location>
        <position position="546"/>
    </location>
    <ligand>
        <name>Zn(2+)</name>
        <dbReference type="ChEBI" id="CHEBI:29105"/>
        <note>catalytic</note>
    </ligand>
</feature>
<evidence type="ECO:0000313" key="16">
    <source>
        <dbReference type="EMBL" id="MBB3981085.1"/>
    </source>
</evidence>
<keyword evidence="11 13" id="KW-0030">Aminoacyl-tRNA synthetase</keyword>
<protein>
    <recommendedName>
        <fullName evidence="13">Threonine--tRNA ligase</fullName>
        <ecNumber evidence="13">6.1.1.3</ecNumber>
    </recommendedName>
    <alternativeName>
        <fullName evidence="13">Threonyl-tRNA synthetase</fullName>
        <shortName evidence="13">ThrRS</shortName>
    </alternativeName>
</protein>
<evidence type="ECO:0000259" key="15">
    <source>
        <dbReference type="PROSITE" id="PS51880"/>
    </source>
</evidence>
<keyword evidence="17" id="KW-1185">Reference proteome</keyword>
<dbReference type="Gene3D" id="3.30.930.10">
    <property type="entry name" value="Bira Bifunctional Protein, Domain 2"/>
    <property type="match status" value="1"/>
</dbReference>
<dbReference type="PANTHER" id="PTHR11451:SF44">
    <property type="entry name" value="THREONINE--TRNA LIGASE, CHLOROPLASTIC_MITOCHONDRIAL 2"/>
    <property type="match status" value="1"/>
</dbReference>
<evidence type="ECO:0000256" key="11">
    <source>
        <dbReference type="ARBA" id="ARBA00023146"/>
    </source>
</evidence>
<dbReference type="GO" id="GO:0004829">
    <property type="term" value="F:threonine-tRNA ligase activity"/>
    <property type="evidence" value="ECO:0007669"/>
    <property type="project" value="UniProtKB-UniRule"/>
</dbReference>
<dbReference type="GO" id="GO:0005524">
    <property type="term" value="F:ATP binding"/>
    <property type="evidence" value="ECO:0007669"/>
    <property type="project" value="UniProtKB-UniRule"/>
</dbReference>
<dbReference type="InterPro" id="IPR006195">
    <property type="entry name" value="aa-tRNA-synth_II"/>
</dbReference>
<sequence>MSAMIKITLPDGNVREVAPGTTPADIAAAIGPGLAKAAIAARVDGELRDLMLPLEADAHLALVTAKDEADALELARHDFAHVLAEAVQALFPGTQITFGPSTDDGFYYDVMAPASRAPFSMEDLPAIEEKMREIIRADKPLIREVWMREDLISRWESLGETFKAEWAKELPEFEDLTVYWSGDPNGPNGDTAWMDMCRGPHLASTGKLDPAAFKLMRVAGAYWRGDQKNAQLTRIYGTGWLNKKQLDAHLHRLEEAAKRDHRKIGQEMDLFHLQQEAHGSVFWHPRGYLIWRELEAYMRRAIDAAGYREVKTPQVMDARQWEQSGHWGKYRENMFVIPDEAPNVADEGPLVSDDAEWMALKPMNCPAHVLIFRQGIKSYRDLPLRFYENGCCHRNEPHGALHGLMRVRQFTQDDAHIFCREDQIVEEVRAFCALADRIYKDFGFTYSIKLALRPEKRFGSDEMWDKAENELRDAVAAAGLNTPEYGWEELPGEGAFYAPKLEWHLTDAIGRTWQVGTIQSDRVLPERLDASYIGEDGERHRPVMLHRAIFGSYERFIGILIEHYAGKFPFWLAPVQAVVATIVSDADDYAGEVVEKLRAAGIRAELDVRNEKINYKVREHSVAKVPNLLVVGRREAEEGTVALRVLGKEGQTMLSLDDVISRLANEALPPDMR</sequence>
<dbReference type="Pfam" id="PF03129">
    <property type="entry name" value="HGTP_anticodon"/>
    <property type="match status" value="1"/>
</dbReference>
<dbReference type="GO" id="GO:0005829">
    <property type="term" value="C:cytosol"/>
    <property type="evidence" value="ECO:0007669"/>
    <property type="project" value="TreeGrafter"/>
</dbReference>
<dbReference type="InterPro" id="IPR012947">
    <property type="entry name" value="tRNA_SAD"/>
</dbReference>
<accession>A0A7W6DD78</accession>
<evidence type="ECO:0000256" key="4">
    <source>
        <dbReference type="ARBA" id="ARBA00022598"/>
    </source>
</evidence>
<keyword evidence="4 13" id="KW-0436">Ligase</keyword>
<evidence type="ECO:0000256" key="12">
    <source>
        <dbReference type="ARBA" id="ARBA00049515"/>
    </source>
</evidence>
<dbReference type="AlphaFoldDB" id="A0A7W6DD78"/>
<dbReference type="FunFam" id="3.30.930.10:FF:000002">
    <property type="entry name" value="Threonine--tRNA ligase"/>
    <property type="match status" value="1"/>
</dbReference>
<dbReference type="SMART" id="SM00863">
    <property type="entry name" value="tRNA_SAD"/>
    <property type="match status" value="1"/>
</dbReference>
<dbReference type="SUPFAM" id="SSF52954">
    <property type="entry name" value="Class II aaRS ABD-related"/>
    <property type="match status" value="1"/>
</dbReference>
<evidence type="ECO:0000256" key="6">
    <source>
        <dbReference type="ARBA" id="ARBA00022741"/>
    </source>
</evidence>
<comment type="subunit">
    <text evidence="13">Homodimer.</text>
</comment>
<dbReference type="InterPro" id="IPR045864">
    <property type="entry name" value="aa-tRNA-synth_II/BPL/LPL"/>
</dbReference>
<dbReference type="CDD" id="cd00860">
    <property type="entry name" value="ThrRS_anticodon"/>
    <property type="match status" value="1"/>
</dbReference>
<dbReference type="PROSITE" id="PS51880">
    <property type="entry name" value="TGS"/>
    <property type="match status" value="1"/>
</dbReference>
<comment type="caution">
    <text evidence="16">The sequence shown here is derived from an EMBL/GenBank/DDBJ whole genome shotgun (WGS) entry which is preliminary data.</text>
</comment>
<dbReference type="InterPro" id="IPR004154">
    <property type="entry name" value="Anticodon-bd"/>
</dbReference>
<keyword evidence="9 13" id="KW-0694">RNA-binding</keyword>
<keyword evidence="3 13" id="KW-0820">tRNA-binding</keyword>
<feature type="binding site" evidence="13">
    <location>
        <position position="365"/>
    </location>
    <ligand>
        <name>Zn(2+)</name>
        <dbReference type="ChEBI" id="CHEBI:29105"/>
        <note>catalytic</note>
    </ligand>
</feature>
<name>A0A7W6DD78_9SPHN</name>
<keyword evidence="8 13" id="KW-0067">ATP-binding</keyword>
<evidence type="ECO:0000256" key="3">
    <source>
        <dbReference type="ARBA" id="ARBA00022555"/>
    </source>
</evidence>
<dbReference type="FunFam" id="3.10.20.30:FF:000005">
    <property type="entry name" value="Threonine--tRNA ligase"/>
    <property type="match status" value="1"/>
</dbReference>
<dbReference type="HAMAP" id="MF_00184">
    <property type="entry name" value="Thr_tRNA_synth"/>
    <property type="match status" value="1"/>
</dbReference>
<evidence type="ECO:0000256" key="2">
    <source>
        <dbReference type="ARBA" id="ARBA00022490"/>
    </source>
</evidence>
<dbReference type="SUPFAM" id="SSF55186">
    <property type="entry name" value="ThrRS/AlaRS common domain"/>
    <property type="match status" value="1"/>
</dbReference>
<dbReference type="Gene3D" id="3.30.54.20">
    <property type="match status" value="1"/>
</dbReference>
<dbReference type="InterPro" id="IPR002320">
    <property type="entry name" value="Thr-tRNA-ligase_IIa"/>
</dbReference>
<evidence type="ECO:0000256" key="9">
    <source>
        <dbReference type="ARBA" id="ARBA00022884"/>
    </source>
</evidence>
<keyword evidence="5 13" id="KW-0479">Metal-binding</keyword>
<dbReference type="InterPro" id="IPR036621">
    <property type="entry name" value="Anticodon-bd_dom_sf"/>
</dbReference>
<keyword evidence="7 13" id="KW-0862">Zinc</keyword>
<dbReference type="CDD" id="cd00771">
    <property type="entry name" value="ThrRS_core"/>
    <property type="match status" value="1"/>
</dbReference>
<dbReference type="Gene3D" id="3.30.980.10">
    <property type="entry name" value="Threonyl-trna Synthetase, Chain A, domain 2"/>
    <property type="match status" value="1"/>
</dbReference>
<dbReference type="NCBIfam" id="TIGR00418">
    <property type="entry name" value="thrS"/>
    <property type="match status" value="1"/>
</dbReference>
<evidence type="ECO:0000313" key="17">
    <source>
        <dbReference type="Proteomes" id="UP000552757"/>
    </source>
</evidence>
<dbReference type="InterPro" id="IPR012676">
    <property type="entry name" value="TGS-like"/>
</dbReference>
<dbReference type="CDD" id="cd01667">
    <property type="entry name" value="TGS_ThrRS"/>
    <property type="match status" value="1"/>
</dbReference>
<dbReference type="GO" id="GO:0000049">
    <property type="term" value="F:tRNA binding"/>
    <property type="evidence" value="ECO:0007669"/>
    <property type="project" value="UniProtKB-KW"/>
</dbReference>
<comment type="subcellular location">
    <subcellularLocation>
        <location evidence="13">Cytoplasm</location>
    </subcellularLocation>
</comment>
<dbReference type="Proteomes" id="UP000552757">
    <property type="component" value="Unassembled WGS sequence"/>
</dbReference>
<dbReference type="InterPro" id="IPR047246">
    <property type="entry name" value="ThrRS_anticodon"/>
</dbReference>
<dbReference type="PRINTS" id="PR01047">
    <property type="entry name" value="TRNASYNTHTHR"/>
</dbReference>
<keyword evidence="6 13" id="KW-0547">Nucleotide-binding</keyword>
<reference evidence="16 17" key="1">
    <citation type="submission" date="2020-08" db="EMBL/GenBank/DDBJ databases">
        <title>Genomic Encyclopedia of Type Strains, Phase IV (KMG-IV): sequencing the most valuable type-strain genomes for metagenomic binning, comparative biology and taxonomic classification.</title>
        <authorList>
            <person name="Goeker M."/>
        </authorList>
    </citation>
    <scope>NUCLEOTIDE SEQUENCE [LARGE SCALE GENOMIC DNA]</scope>
    <source>
        <strain evidence="16 17">DSM 29348</strain>
    </source>
</reference>
<proteinExistence type="inferred from homology"/>
<keyword evidence="2 13" id="KW-0963">Cytoplasm</keyword>
<dbReference type="SUPFAM" id="SSF81271">
    <property type="entry name" value="TGS-like"/>
    <property type="match status" value="1"/>
</dbReference>
<dbReference type="InterPro" id="IPR018163">
    <property type="entry name" value="Thr/Ala-tRNA-synth_IIc_edit"/>
</dbReference>
<feature type="domain" description="TGS" evidence="15">
    <location>
        <begin position="3"/>
        <end position="64"/>
    </location>
</feature>
<keyword evidence="10 13" id="KW-0648">Protein biosynthesis</keyword>
<evidence type="ECO:0000256" key="8">
    <source>
        <dbReference type="ARBA" id="ARBA00022840"/>
    </source>
</evidence>
<organism evidence="16 17">
    <name type="scientific">Sphingobium fontiphilum</name>
    <dbReference type="NCBI Taxonomy" id="944425"/>
    <lineage>
        <taxon>Bacteria</taxon>
        <taxon>Pseudomonadati</taxon>
        <taxon>Pseudomonadota</taxon>
        <taxon>Alphaproteobacteria</taxon>
        <taxon>Sphingomonadales</taxon>
        <taxon>Sphingomonadaceae</taxon>
        <taxon>Sphingobium</taxon>
    </lineage>
</organism>
<dbReference type="Pfam" id="PF00587">
    <property type="entry name" value="tRNA-synt_2b"/>
    <property type="match status" value="1"/>
</dbReference>
<dbReference type="PROSITE" id="PS50862">
    <property type="entry name" value="AA_TRNA_LIGASE_II"/>
    <property type="match status" value="1"/>
</dbReference>
<dbReference type="Pfam" id="PF02824">
    <property type="entry name" value="TGS"/>
    <property type="match status" value="1"/>
</dbReference>
<comment type="catalytic activity">
    <reaction evidence="12 13">
        <text>tRNA(Thr) + L-threonine + ATP = L-threonyl-tRNA(Thr) + AMP + diphosphate + H(+)</text>
        <dbReference type="Rhea" id="RHEA:24624"/>
        <dbReference type="Rhea" id="RHEA-COMP:9670"/>
        <dbReference type="Rhea" id="RHEA-COMP:9704"/>
        <dbReference type="ChEBI" id="CHEBI:15378"/>
        <dbReference type="ChEBI" id="CHEBI:30616"/>
        <dbReference type="ChEBI" id="CHEBI:33019"/>
        <dbReference type="ChEBI" id="CHEBI:57926"/>
        <dbReference type="ChEBI" id="CHEBI:78442"/>
        <dbReference type="ChEBI" id="CHEBI:78534"/>
        <dbReference type="ChEBI" id="CHEBI:456215"/>
        <dbReference type="EC" id="6.1.1.3"/>
    </reaction>
</comment>
<dbReference type="InterPro" id="IPR012675">
    <property type="entry name" value="Beta-grasp_dom_sf"/>
</dbReference>
<dbReference type="Gene3D" id="3.10.20.30">
    <property type="match status" value="1"/>
</dbReference>
<dbReference type="Pfam" id="PF07973">
    <property type="entry name" value="tRNA_SAD"/>
    <property type="match status" value="1"/>
</dbReference>
<dbReference type="InterPro" id="IPR002314">
    <property type="entry name" value="aa-tRNA-synt_IIb"/>
</dbReference>
<feature type="domain" description="Aminoacyl-transfer RNA synthetases class-II family profile" evidence="14">
    <location>
        <begin position="260"/>
        <end position="569"/>
    </location>
</feature>
<dbReference type="PANTHER" id="PTHR11451">
    <property type="entry name" value="THREONINE-TRNA LIGASE"/>
    <property type="match status" value="1"/>
</dbReference>
<comment type="similarity">
    <text evidence="1 13">Belongs to the class-II aminoacyl-tRNA synthetase family.</text>
</comment>